<name>A0A834TZ14_9FABA</name>
<comment type="caution">
    <text evidence="1">The sequence shown here is derived from an EMBL/GenBank/DDBJ whole genome shotgun (WGS) entry which is preliminary data.</text>
</comment>
<sequence length="296" mass="34722">MLQDHVGITAVSDLIKHDSNSWNQELLFSLYDLHVAQIISKIPLSITSVQDRLCWKLSRDGTYNVKDSYQFLLLQGNNSDNGHGIHSDNFKMWKVLWRLKLPLRVIVFLWRLLYVNFLELFRLALMSLHHNLLPNTDATAWLMHELVNTGVSNHEHDDRFICITLHSLWYYRNQRVMEAVVFWHQQLFVRFDTRVTNWNQCFPSFLSLIRKGIHVVDQNGTHPKFCHLFVPNLVFKNLLLEDYRNHHNCKVLGQDICNITSNFQGFKVSVDFPPLWGSEIPINLPRPSTQGLGCRF</sequence>
<organism evidence="1 2">
    <name type="scientific">Senna tora</name>
    <dbReference type="NCBI Taxonomy" id="362788"/>
    <lineage>
        <taxon>Eukaryota</taxon>
        <taxon>Viridiplantae</taxon>
        <taxon>Streptophyta</taxon>
        <taxon>Embryophyta</taxon>
        <taxon>Tracheophyta</taxon>
        <taxon>Spermatophyta</taxon>
        <taxon>Magnoliopsida</taxon>
        <taxon>eudicotyledons</taxon>
        <taxon>Gunneridae</taxon>
        <taxon>Pentapetalae</taxon>
        <taxon>rosids</taxon>
        <taxon>fabids</taxon>
        <taxon>Fabales</taxon>
        <taxon>Fabaceae</taxon>
        <taxon>Caesalpinioideae</taxon>
        <taxon>Cassia clade</taxon>
        <taxon>Senna</taxon>
    </lineage>
</organism>
<gene>
    <name evidence="1" type="ORF">G2W53_013611</name>
</gene>
<protein>
    <submittedName>
        <fullName evidence="1">Ribonuclease H</fullName>
    </submittedName>
</protein>
<dbReference type="AlphaFoldDB" id="A0A834TZ14"/>
<evidence type="ECO:0000313" key="1">
    <source>
        <dbReference type="EMBL" id="KAF7831278.1"/>
    </source>
</evidence>
<reference evidence="1" key="1">
    <citation type="submission" date="2020-09" db="EMBL/GenBank/DDBJ databases">
        <title>Genome-Enabled Discovery of Anthraquinone Biosynthesis in Senna tora.</title>
        <authorList>
            <person name="Kang S.-H."/>
            <person name="Pandey R.P."/>
            <person name="Lee C.-M."/>
            <person name="Sim J.-S."/>
            <person name="Jeong J.-T."/>
            <person name="Choi B.-S."/>
            <person name="Jung M."/>
            <person name="Ginzburg D."/>
            <person name="Zhao K."/>
            <person name="Won S.Y."/>
            <person name="Oh T.-J."/>
            <person name="Yu Y."/>
            <person name="Kim N.-H."/>
            <person name="Lee O.R."/>
            <person name="Lee T.-H."/>
            <person name="Bashyal P."/>
            <person name="Kim T.-S."/>
            <person name="Lee W.-H."/>
            <person name="Kawkins C."/>
            <person name="Kim C.-K."/>
            <person name="Kim J.S."/>
            <person name="Ahn B.O."/>
            <person name="Rhee S.Y."/>
            <person name="Sohng J.K."/>
        </authorList>
    </citation>
    <scope>NUCLEOTIDE SEQUENCE</scope>
    <source>
        <tissue evidence="1">Leaf</tissue>
    </source>
</reference>
<evidence type="ECO:0000313" key="2">
    <source>
        <dbReference type="Proteomes" id="UP000634136"/>
    </source>
</evidence>
<dbReference type="OrthoDB" id="914203at2759"/>
<proteinExistence type="predicted"/>
<keyword evidence="2" id="KW-1185">Reference proteome</keyword>
<dbReference type="EMBL" id="JAAIUW010000005">
    <property type="protein sequence ID" value="KAF7831278.1"/>
    <property type="molecule type" value="Genomic_DNA"/>
</dbReference>
<dbReference type="Proteomes" id="UP000634136">
    <property type="component" value="Unassembled WGS sequence"/>
</dbReference>
<accession>A0A834TZ14</accession>